<comment type="subcellular location">
    <subcellularLocation>
        <location evidence="2">Membrane</location>
    </subcellularLocation>
</comment>
<evidence type="ECO:0000259" key="13">
    <source>
        <dbReference type="PROSITE" id="PS50885"/>
    </source>
</evidence>
<dbReference type="Gene3D" id="1.10.287.130">
    <property type="match status" value="1"/>
</dbReference>
<dbReference type="PROSITE" id="PS50109">
    <property type="entry name" value="HIS_KIN"/>
    <property type="match status" value="1"/>
</dbReference>
<keyword evidence="5" id="KW-0808">Transferase</keyword>
<organism evidence="14 15">
    <name type="scientific">Vibrio gelatinilyticus</name>
    <dbReference type="NCBI Taxonomy" id="2893468"/>
    <lineage>
        <taxon>Bacteria</taxon>
        <taxon>Pseudomonadati</taxon>
        <taxon>Pseudomonadota</taxon>
        <taxon>Gammaproteobacteria</taxon>
        <taxon>Vibrionales</taxon>
        <taxon>Vibrionaceae</taxon>
        <taxon>Vibrio</taxon>
    </lineage>
</organism>
<evidence type="ECO:0000256" key="4">
    <source>
        <dbReference type="ARBA" id="ARBA00022553"/>
    </source>
</evidence>
<evidence type="ECO:0000256" key="2">
    <source>
        <dbReference type="ARBA" id="ARBA00004370"/>
    </source>
</evidence>
<dbReference type="InterPro" id="IPR005467">
    <property type="entry name" value="His_kinase_dom"/>
</dbReference>
<evidence type="ECO:0000256" key="9">
    <source>
        <dbReference type="ARBA" id="ARBA00023012"/>
    </source>
</evidence>
<dbReference type="EC" id="2.7.13.3" evidence="3"/>
<dbReference type="SUPFAM" id="SSF55874">
    <property type="entry name" value="ATPase domain of HSP90 chaperone/DNA topoisomerase II/histidine kinase"/>
    <property type="match status" value="1"/>
</dbReference>
<dbReference type="RefSeq" id="WP_244357420.1">
    <property type="nucleotide sequence ID" value="NZ_JAJNNZ010000008.1"/>
</dbReference>
<dbReference type="InterPro" id="IPR036097">
    <property type="entry name" value="HisK_dim/P_sf"/>
</dbReference>
<keyword evidence="14" id="KW-0547">Nucleotide-binding</keyword>
<dbReference type="PANTHER" id="PTHR45436:SF5">
    <property type="entry name" value="SENSOR HISTIDINE KINASE TRCS"/>
    <property type="match status" value="1"/>
</dbReference>
<dbReference type="InterPro" id="IPR004358">
    <property type="entry name" value="Sig_transdc_His_kin-like_C"/>
</dbReference>
<evidence type="ECO:0000313" key="14">
    <source>
        <dbReference type="EMBL" id="MCJ2377457.1"/>
    </source>
</evidence>
<dbReference type="Proteomes" id="UP001139488">
    <property type="component" value="Unassembled WGS sequence"/>
</dbReference>
<comment type="caution">
    <text evidence="14">The sequence shown here is derived from an EMBL/GenBank/DDBJ whole genome shotgun (WGS) entry which is preliminary data.</text>
</comment>
<reference evidence="14" key="1">
    <citation type="submission" date="2021-11" db="EMBL/GenBank/DDBJ databases">
        <title>Vibrio ZSDE26 sp. nov. and Vibrio ZSDZ34 sp. nov., isolated from coastal seawater in Qingdao.</title>
        <authorList>
            <person name="Zhang P."/>
        </authorList>
    </citation>
    <scope>NUCLEOTIDE SEQUENCE</scope>
    <source>
        <strain evidence="14">ZSDZ34</strain>
    </source>
</reference>
<dbReference type="GO" id="GO:0000155">
    <property type="term" value="F:phosphorelay sensor kinase activity"/>
    <property type="evidence" value="ECO:0007669"/>
    <property type="project" value="InterPro"/>
</dbReference>
<dbReference type="EMBL" id="JAJNNZ010000008">
    <property type="protein sequence ID" value="MCJ2377457.1"/>
    <property type="molecule type" value="Genomic_DNA"/>
</dbReference>
<protein>
    <recommendedName>
        <fullName evidence="3">histidine kinase</fullName>
        <ecNumber evidence="3">2.7.13.3</ecNumber>
    </recommendedName>
</protein>
<evidence type="ECO:0000256" key="5">
    <source>
        <dbReference type="ARBA" id="ARBA00022679"/>
    </source>
</evidence>
<dbReference type="GO" id="GO:0005524">
    <property type="term" value="F:ATP binding"/>
    <property type="evidence" value="ECO:0007669"/>
    <property type="project" value="UniProtKB-KW"/>
</dbReference>
<sequence>MPNTERQALDQRLKSKLKRLSLKTRLVLAATAWLSAMTLAAGVSIPGLVKDYLIDDLKQQMLLSMDELIANLDTNEQGEMTLGSRISDPRYSRPYSGYYWTITAQDQTIRSRSLWDKVITQNESKLNPRDLGAREEKLVTISRSIYLPGRSDPVMIFIGQEEAPVDNTLEQLTNQVWVILSLMVAGILILVITQISWSLRPLGKMQKELKHLRSGEQNLLDEHYPKEVAPLVTDLNALIFHYQELLERARNHAGNLSHALKTPLSVIHNELDHLSEQDRAKIEPSLRQIQEYIDYHLGRARMAGSMNILSVKSCPSERVDAISIAFDKVFVERDIALINEIDPDLKIAIEQTDLDEMLGNLLENAYKWSQSLIRVHTNQSDSELVEIIIEDDGPGIPENKLKEVLKRGVRLDETTPGTGLGLNIVNEMAYSYRSELTLESSQLGGLKATLIARVAND</sequence>
<dbReference type="Pfam" id="PF02518">
    <property type="entry name" value="HATPase_c"/>
    <property type="match status" value="1"/>
</dbReference>
<keyword evidence="9" id="KW-0902">Two-component regulatory system</keyword>
<dbReference type="SUPFAM" id="SSF47384">
    <property type="entry name" value="Homodimeric domain of signal transducing histidine kinase"/>
    <property type="match status" value="1"/>
</dbReference>
<evidence type="ECO:0000256" key="7">
    <source>
        <dbReference type="ARBA" id="ARBA00022777"/>
    </source>
</evidence>
<dbReference type="PRINTS" id="PR00344">
    <property type="entry name" value="BCTRLSENSOR"/>
</dbReference>
<keyword evidence="14" id="KW-0067">ATP-binding</keyword>
<dbReference type="InterPro" id="IPR003660">
    <property type="entry name" value="HAMP_dom"/>
</dbReference>
<keyword evidence="7" id="KW-0418">Kinase</keyword>
<keyword evidence="4" id="KW-0597">Phosphoprotein</keyword>
<dbReference type="PROSITE" id="PS50885">
    <property type="entry name" value="HAMP"/>
    <property type="match status" value="1"/>
</dbReference>
<dbReference type="InterPro" id="IPR003594">
    <property type="entry name" value="HATPase_dom"/>
</dbReference>
<gene>
    <name evidence="14" type="ORF">LNL84_11505</name>
</gene>
<comment type="catalytic activity">
    <reaction evidence="1">
        <text>ATP + protein L-histidine = ADP + protein N-phospho-L-histidine.</text>
        <dbReference type="EC" id="2.7.13.3"/>
    </reaction>
</comment>
<proteinExistence type="predicted"/>
<dbReference type="Gene3D" id="3.30.565.10">
    <property type="entry name" value="Histidine kinase-like ATPase, C-terminal domain"/>
    <property type="match status" value="1"/>
</dbReference>
<evidence type="ECO:0000256" key="6">
    <source>
        <dbReference type="ARBA" id="ARBA00022692"/>
    </source>
</evidence>
<evidence type="ECO:0000256" key="11">
    <source>
        <dbReference type="SAM" id="Phobius"/>
    </source>
</evidence>
<keyword evidence="6 11" id="KW-0812">Transmembrane</keyword>
<keyword evidence="10 11" id="KW-0472">Membrane</keyword>
<keyword evidence="15" id="KW-1185">Reference proteome</keyword>
<dbReference type="GO" id="GO:0005886">
    <property type="term" value="C:plasma membrane"/>
    <property type="evidence" value="ECO:0007669"/>
    <property type="project" value="TreeGrafter"/>
</dbReference>
<dbReference type="SMART" id="SM00387">
    <property type="entry name" value="HATPase_c"/>
    <property type="match status" value="1"/>
</dbReference>
<feature type="domain" description="Histidine kinase" evidence="12">
    <location>
        <begin position="255"/>
        <end position="456"/>
    </location>
</feature>
<name>A0A9X2AZ73_9VIBR</name>
<evidence type="ECO:0000256" key="3">
    <source>
        <dbReference type="ARBA" id="ARBA00012438"/>
    </source>
</evidence>
<feature type="domain" description="HAMP" evidence="13">
    <location>
        <begin position="196"/>
        <end position="247"/>
    </location>
</feature>
<evidence type="ECO:0000256" key="10">
    <source>
        <dbReference type="ARBA" id="ARBA00023136"/>
    </source>
</evidence>
<evidence type="ECO:0000256" key="1">
    <source>
        <dbReference type="ARBA" id="ARBA00000085"/>
    </source>
</evidence>
<evidence type="ECO:0000256" key="8">
    <source>
        <dbReference type="ARBA" id="ARBA00022989"/>
    </source>
</evidence>
<dbReference type="InterPro" id="IPR036890">
    <property type="entry name" value="HATPase_C_sf"/>
</dbReference>
<dbReference type="PANTHER" id="PTHR45436">
    <property type="entry name" value="SENSOR HISTIDINE KINASE YKOH"/>
    <property type="match status" value="1"/>
</dbReference>
<evidence type="ECO:0000313" key="15">
    <source>
        <dbReference type="Proteomes" id="UP001139488"/>
    </source>
</evidence>
<dbReference type="InterPro" id="IPR050428">
    <property type="entry name" value="TCS_sensor_his_kinase"/>
</dbReference>
<dbReference type="AlphaFoldDB" id="A0A9X2AZ73"/>
<feature type="transmembrane region" description="Helical" evidence="11">
    <location>
        <begin position="176"/>
        <end position="197"/>
    </location>
</feature>
<evidence type="ECO:0000259" key="12">
    <source>
        <dbReference type="PROSITE" id="PS50109"/>
    </source>
</evidence>
<keyword evidence="8 11" id="KW-1133">Transmembrane helix</keyword>
<accession>A0A9X2AZ73</accession>